<evidence type="ECO:0000313" key="4">
    <source>
        <dbReference type="EMBL" id="PIK46931.1"/>
    </source>
</evidence>
<protein>
    <submittedName>
        <fullName evidence="4">Uncharacterized protein</fullName>
    </submittedName>
</protein>
<dbReference type="EMBL" id="MRZV01000611">
    <property type="protein sequence ID" value="PIK46931.1"/>
    <property type="molecule type" value="Genomic_DNA"/>
</dbReference>
<dbReference type="SMART" id="SM00784">
    <property type="entry name" value="SPT2"/>
    <property type="match status" value="1"/>
</dbReference>
<name>A0A2G8KG06_STIJA</name>
<evidence type="ECO:0000256" key="1">
    <source>
        <dbReference type="ARBA" id="ARBA00006461"/>
    </source>
</evidence>
<dbReference type="GO" id="GO:0005730">
    <property type="term" value="C:nucleolus"/>
    <property type="evidence" value="ECO:0007669"/>
    <property type="project" value="TreeGrafter"/>
</dbReference>
<dbReference type="GO" id="GO:0003677">
    <property type="term" value="F:DNA binding"/>
    <property type="evidence" value="ECO:0007669"/>
    <property type="project" value="TreeGrafter"/>
</dbReference>
<dbReference type="PANTHER" id="PTHR22691">
    <property type="entry name" value="YEAST SPT2-RELATED"/>
    <property type="match status" value="1"/>
</dbReference>
<dbReference type="AlphaFoldDB" id="A0A2G8KG06"/>
<dbReference type="OrthoDB" id="6259853at2759"/>
<dbReference type="InterPro" id="IPR013256">
    <property type="entry name" value="Chromatin_SPT2"/>
</dbReference>
<evidence type="ECO:0000256" key="3">
    <source>
        <dbReference type="SAM" id="MobiDB-lite"/>
    </source>
</evidence>
<feature type="compositionally biased region" description="Acidic residues" evidence="3">
    <location>
        <begin position="90"/>
        <end position="107"/>
    </location>
</feature>
<sequence length="186" mass="20807">MARFGKKTNRLCPPPAKGKKGGRLDAAKTNSSSGRREKGGWLDPPSAPRERSGGWLGSIQEPKETRPGGWLGGAVREPTLAARRGRLLSSEDEEEDSDMDDFIDDTPYEGPEGGNVSSYIKEIFGYDSSKYKYESDYALKSMEASYSQILKEEARSARIARQEDAEEWRKEKELEKKKLAAKAKRK</sequence>
<dbReference type="STRING" id="307972.A0A2G8KG06"/>
<dbReference type="GO" id="GO:0042393">
    <property type="term" value="F:histone binding"/>
    <property type="evidence" value="ECO:0007669"/>
    <property type="project" value="TreeGrafter"/>
</dbReference>
<proteinExistence type="inferred from homology"/>
<evidence type="ECO:0000313" key="5">
    <source>
        <dbReference type="Proteomes" id="UP000230750"/>
    </source>
</evidence>
<evidence type="ECO:0000256" key="2">
    <source>
        <dbReference type="ARBA" id="ARBA00023054"/>
    </source>
</evidence>
<organism evidence="4 5">
    <name type="scientific">Stichopus japonicus</name>
    <name type="common">Sea cucumber</name>
    <dbReference type="NCBI Taxonomy" id="307972"/>
    <lineage>
        <taxon>Eukaryota</taxon>
        <taxon>Metazoa</taxon>
        <taxon>Echinodermata</taxon>
        <taxon>Eleutherozoa</taxon>
        <taxon>Echinozoa</taxon>
        <taxon>Holothuroidea</taxon>
        <taxon>Aspidochirotacea</taxon>
        <taxon>Aspidochirotida</taxon>
        <taxon>Stichopodidae</taxon>
        <taxon>Apostichopus</taxon>
    </lineage>
</organism>
<dbReference type="PANTHER" id="PTHR22691:SF8">
    <property type="entry name" value="PROTEIN SPT2 HOMOLOG"/>
    <property type="match status" value="1"/>
</dbReference>
<dbReference type="GO" id="GO:0006334">
    <property type="term" value="P:nucleosome assembly"/>
    <property type="evidence" value="ECO:0007669"/>
    <property type="project" value="TreeGrafter"/>
</dbReference>
<dbReference type="GO" id="GO:0006360">
    <property type="term" value="P:transcription by RNA polymerase I"/>
    <property type="evidence" value="ECO:0007669"/>
    <property type="project" value="TreeGrafter"/>
</dbReference>
<dbReference type="Pfam" id="PF08243">
    <property type="entry name" value="SPT2"/>
    <property type="match status" value="1"/>
</dbReference>
<comment type="similarity">
    <text evidence="1">Belongs to the SPT2 family.</text>
</comment>
<accession>A0A2G8KG06</accession>
<gene>
    <name evidence="4" type="ORF">BSL78_16191</name>
</gene>
<keyword evidence="2" id="KW-0175">Coiled coil</keyword>
<feature type="region of interest" description="Disordered" evidence="3">
    <location>
        <begin position="1"/>
        <end position="114"/>
    </location>
</feature>
<keyword evidence="5" id="KW-1185">Reference proteome</keyword>
<dbReference type="Proteomes" id="UP000230750">
    <property type="component" value="Unassembled WGS sequence"/>
</dbReference>
<reference evidence="4 5" key="1">
    <citation type="journal article" date="2017" name="PLoS Biol.">
        <title>The sea cucumber genome provides insights into morphological evolution and visceral regeneration.</title>
        <authorList>
            <person name="Zhang X."/>
            <person name="Sun L."/>
            <person name="Yuan J."/>
            <person name="Sun Y."/>
            <person name="Gao Y."/>
            <person name="Zhang L."/>
            <person name="Li S."/>
            <person name="Dai H."/>
            <person name="Hamel J.F."/>
            <person name="Liu C."/>
            <person name="Yu Y."/>
            <person name="Liu S."/>
            <person name="Lin W."/>
            <person name="Guo K."/>
            <person name="Jin S."/>
            <person name="Xu P."/>
            <person name="Storey K.B."/>
            <person name="Huan P."/>
            <person name="Zhang T."/>
            <person name="Zhou Y."/>
            <person name="Zhang J."/>
            <person name="Lin C."/>
            <person name="Li X."/>
            <person name="Xing L."/>
            <person name="Huo D."/>
            <person name="Sun M."/>
            <person name="Wang L."/>
            <person name="Mercier A."/>
            <person name="Li F."/>
            <person name="Yang H."/>
            <person name="Xiang J."/>
        </authorList>
    </citation>
    <scope>NUCLEOTIDE SEQUENCE [LARGE SCALE GENOMIC DNA]</scope>
    <source>
        <strain evidence="4">Shaxun</strain>
        <tissue evidence="4">Muscle</tissue>
    </source>
</reference>
<comment type="caution">
    <text evidence="4">The sequence shown here is derived from an EMBL/GenBank/DDBJ whole genome shotgun (WGS) entry which is preliminary data.</text>
</comment>